<dbReference type="InterPro" id="IPR039697">
    <property type="entry name" value="Alcohol_dehydrogenase_Fe"/>
</dbReference>
<dbReference type="RefSeq" id="WP_127763502.1">
    <property type="nucleotide sequence ID" value="NZ_SADE01000001.1"/>
</dbReference>
<evidence type="ECO:0000256" key="1">
    <source>
        <dbReference type="ARBA" id="ARBA00001962"/>
    </source>
</evidence>
<evidence type="ECO:0000259" key="8">
    <source>
        <dbReference type="Pfam" id="PF00465"/>
    </source>
</evidence>
<name>A0A3S2W644_9PROT</name>
<dbReference type="FunFam" id="1.20.1090.10:FF:000001">
    <property type="entry name" value="Aldehyde-alcohol dehydrogenase"/>
    <property type="match status" value="1"/>
</dbReference>
<evidence type="ECO:0000256" key="2">
    <source>
        <dbReference type="ARBA" id="ARBA00007358"/>
    </source>
</evidence>
<organism evidence="10 11">
    <name type="scientific">Hwanghaeella grinnelliae</name>
    <dbReference type="NCBI Taxonomy" id="2500179"/>
    <lineage>
        <taxon>Bacteria</taxon>
        <taxon>Pseudomonadati</taxon>
        <taxon>Pseudomonadota</taxon>
        <taxon>Alphaproteobacteria</taxon>
        <taxon>Rhodospirillales</taxon>
        <taxon>Rhodospirillaceae</taxon>
        <taxon>Hwanghaeella</taxon>
    </lineage>
</organism>
<dbReference type="InterPro" id="IPR056798">
    <property type="entry name" value="ADH_Fe_C"/>
</dbReference>
<reference evidence="11" key="1">
    <citation type="submission" date="2019-01" db="EMBL/GenBank/DDBJ databases">
        <title>Gri0909 isolated from a small marine red alga.</title>
        <authorList>
            <person name="Kim J."/>
            <person name="Jeong S.E."/>
            <person name="Jeon C.O."/>
        </authorList>
    </citation>
    <scope>NUCLEOTIDE SEQUENCE [LARGE SCALE GENOMIC DNA]</scope>
    <source>
        <strain evidence="11">Gri0909</strain>
    </source>
</reference>
<evidence type="ECO:0000256" key="7">
    <source>
        <dbReference type="ARBA" id="ARBA00076680"/>
    </source>
</evidence>
<dbReference type="PANTHER" id="PTHR11496">
    <property type="entry name" value="ALCOHOL DEHYDROGENASE"/>
    <property type="match status" value="1"/>
</dbReference>
<dbReference type="Pfam" id="PF00465">
    <property type="entry name" value="Fe-ADH"/>
    <property type="match status" value="1"/>
</dbReference>
<sequence>MTLQKTGFFSCPTQVRFGVNAIDGLRDILGDGGWRNVLCVVDPALVDSKIMTRIAAVAEAAGVTLTQFSEIDPEPKDKSVVAGAALCQTQKSEAIIALGGGSAIDVAKTIGILATNGGVVADLEGVDRFSIAPLPLIAIPSTAGTGSEVSGAAVITDTARNVKMAIRHARFGPAMHAILDPLAISTVPAHVAVHAGVDAFVHAFESYLSKLANPWSDAVNLHAMRLISENIRPYVANRENTQAALGMQNGSALAALSFGTTGLGNVHCMAMVLGSRYPVPHGLANAVCLPHAARFNLIANPARFGDVARVMGMNVRGVPEREAAQMGLDAIGTLCDDLSVPKRLRDLDVTEDSLDTMAKHAFQLNYNRWNPRHTTEADFISMFRSAY</sequence>
<accession>A0A3S2W644</accession>
<dbReference type="OrthoDB" id="9815791at2"/>
<evidence type="ECO:0000259" key="9">
    <source>
        <dbReference type="Pfam" id="PF25137"/>
    </source>
</evidence>
<feature type="domain" description="Alcohol dehydrogenase iron-type/glycerol dehydrogenase GldA" evidence="8">
    <location>
        <begin position="12"/>
        <end position="181"/>
    </location>
</feature>
<keyword evidence="11" id="KW-1185">Reference proteome</keyword>
<proteinExistence type="inferred from homology"/>
<evidence type="ECO:0000256" key="4">
    <source>
        <dbReference type="ARBA" id="ARBA00049164"/>
    </source>
</evidence>
<evidence type="ECO:0000256" key="3">
    <source>
        <dbReference type="ARBA" id="ARBA00023002"/>
    </source>
</evidence>
<dbReference type="Pfam" id="PF25137">
    <property type="entry name" value="ADH_Fe_C"/>
    <property type="match status" value="1"/>
</dbReference>
<dbReference type="SUPFAM" id="SSF56796">
    <property type="entry name" value="Dehydroquinate synthase-like"/>
    <property type="match status" value="1"/>
</dbReference>
<comment type="cofactor">
    <cofactor evidence="1">
        <name>Fe cation</name>
        <dbReference type="ChEBI" id="CHEBI:24875"/>
    </cofactor>
</comment>
<protein>
    <recommendedName>
        <fullName evidence="6">Alcohol dehydrogenase 2</fullName>
    </recommendedName>
    <alternativeName>
        <fullName evidence="7">Alcohol dehydrogenase II</fullName>
    </alternativeName>
</protein>
<dbReference type="Gene3D" id="3.40.50.1970">
    <property type="match status" value="1"/>
</dbReference>
<comment type="catalytic activity">
    <reaction evidence="4">
        <text>a secondary alcohol + NAD(+) = a ketone + NADH + H(+)</text>
        <dbReference type="Rhea" id="RHEA:10740"/>
        <dbReference type="ChEBI" id="CHEBI:15378"/>
        <dbReference type="ChEBI" id="CHEBI:17087"/>
        <dbReference type="ChEBI" id="CHEBI:35681"/>
        <dbReference type="ChEBI" id="CHEBI:57540"/>
        <dbReference type="ChEBI" id="CHEBI:57945"/>
        <dbReference type="EC" id="1.1.1.1"/>
    </reaction>
</comment>
<dbReference type="EMBL" id="SADE01000001">
    <property type="protein sequence ID" value="RVU38130.1"/>
    <property type="molecule type" value="Genomic_DNA"/>
</dbReference>
<evidence type="ECO:0000313" key="10">
    <source>
        <dbReference type="EMBL" id="RVU38130.1"/>
    </source>
</evidence>
<dbReference type="Gene3D" id="1.20.1090.10">
    <property type="entry name" value="Dehydroquinate synthase-like - alpha domain"/>
    <property type="match status" value="1"/>
</dbReference>
<dbReference type="FunFam" id="3.40.50.1970:FF:000003">
    <property type="entry name" value="Alcohol dehydrogenase, iron-containing"/>
    <property type="match status" value="1"/>
</dbReference>
<dbReference type="PANTHER" id="PTHR11496:SF102">
    <property type="entry name" value="ALCOHOL DEHYDROGENASE 4"/>
    <property type="match status" value="1"/>
</dbReference>
<dbReference type="InterPro" id="IPR001670">
    <property type="entry name" value="ADH_Fe/GldA"/>
</dbReference>
<dbReference type="GO" id="GO:0046872">
    <property type="term" value="F:metal ion binding"/>
    <property type="evidence" value="ECO:0007669"/>
    <property type="project" value="InterPro"/>
</dbReference>
<comment type="catalytic activity">
    <reaction evidence="5">
        <text>a primary alcohol + NAD(+) = an aldehyde + NADH + H(+)</text>
        <dbReference type="Rhea" id="RHEA:10736"/>
        <dbReference type="ChEBI" id="CHEBI:15378"/>
        <dbReference type="ChEBI" id="CHEBI:15734"/>
        <dbReference type="ChEBI" id="CHEBI:17478"/>
        <dbReference type="ChEBI" id="CHEBI:57540"/>
        <dbReference type="ChEBI" id="CHEBI:57945"/>
        <dbReference type="EC" id="1.1.1.1"/>
    </reaction>
</comment>
<dbReference type="AlphaFoldDB" id="A0A3S2W644"/>
<comment type="caution">
    <text evidence="10">The sequence shown here is derived from an EMBL/GenBank/DDBJ whole genome shotgun (WGS) entry which is preliminary data.</text>
</comment>
<dbReference type="Proteomes" id="UP000287447">
    <property type="component" value="Unassembled WGS sequence"/>
</dbReference>
<dbReference type="GO" id="GO:0004022">
    <property type="term" value="F:alcohol dehydrogenase (NAD+) activity"/>
    <property type="evidence" value="ECO:0007669"/>
    <property type="project" value="UniProtKB-EC"/>
</dbReference>
<feature type="domain" description="Fe-containing alcohol dehydrogenase-like C-terminal" evidence="9">
    <location>
        <begin position="193"/>
        <end position="387"/>
    </location>
</feature>
<evidence type="ECO:0000313" key="11">
    <source>
        <dbReference type="Proteomes" id="UP000287447"/>
    </source>
</evidence>
<comment type="similarity">
    <text evidence="2">Belongs to the iron-containing alcohol dehydrogenase family.</text>
</comment>
<evidence type="ECO:0000256" key="5">
    <source>
        <dbReference type="ARBA" id="ARBA00049243"/>
    </source>
</evidence>
<evidence type="ECO:0000256" key="6">
    <source>
        <dbReference type="ARBA" id="ARBA00074848"/>
    </source>
</evidence>
<dbReference type="CDD" id="cd08551">
    <property type="entry name" value="Fe-ADH"/>
    <property type="match status" value="1"/>
</dbReference>
<keyword evidence="3" id="KW-0560">Oxidoreductase</keyword>
<gene>
    <name evidence="10" type="ORF">EOI86_02165</name>
</gene>